<keyword evidence="6" id="KW-0663">Pyridoxal phosphate</keyword>
<proteinExistence type="predicted"/>
<dbReference type="EC" id="2.6.1.13" evidence="3"/>
<dbReference type="GO" id="GO:0019544">
    <property type="term" value="P:L-arginine catabolic process to L-glutamate"/>
    <property type="evidence" value="ECO:0007669"/>
    <property type="project" value="TreeGrafter"/>
</dbReference>
<reference evidence="8" key="1">
    <citation type="journal article" date="2020" name="Nature">
        <title>Giant virus diversity and host interactions through global metagenomics.</title>
        <authorList>
            <person name="Schulz F."/>
            <person name="Roux S."/>
            <person name="Paez-Espino D."/>
            <person name="Jungbluth S."/>
            <person name="Walsh D.A."/>
            <person name="Denef V.J."/>
            <person name="McMahon K.D."/>
            <person name="Konstantinidis K.T."/>
            <person name="Eloe-Fadrosh E.A."/>
            <person name="Kyrpides N.C."/>
            <person name="Woyke T."/>
        </authorList>
    </citation>
    <scope>NUCLEOTIDE SEQUENCE</scope>
    <source>
        <strain evidence="8">GVMAG-M-3300009422-16</strain>
    </source>
</reference>
<evidence type="ECO:0000256" key="7">
    <source>
        <dbReference type="ARBA" id="ARBA00030587"/>
    </source>
</evidence>
<dbReference type="InterPro" id="IPR049704">
    <property type="entry name" value="Aminotrans_3_PPA_site"/>
</dbReference>
<dbReference type="PANTHER" id="PTHR11986">
    <property type="entry name" value="AMINOTRANSFERASE CLASS III"/>
    <property type="match status" value="1"/>
</dbReference>
<comment type="cofactor">
    <cofactor evidence="1">
        <name>pyridoxal 5'-phosphate</name>
        <dbReference type="ChEBI" id="CHEBI:597326"/>
    </cofactor>
</comment>
<dbReference type="NCBIfam" id="TIGR01885">
    <property type="entry name" value="Orn_aminotrans"/>
    <property type="match status" value="1"/>
</dbReference>
<accession>A0A6C0B448</accession>
<protein>
    <recommendedName>
        <fullName evidence="3">ornithine aminotransferase</fullName>
        <ecNumber evidence="3">2.6.1.13</ecNumber>
    </recommendedName>
    <alternativeName>
        <fullName evidence="7">Ornithine--oxo-acid aminotransferase</fullName>
    </alternativeName>
</protein>
<evidence type="ECO:0000256" key="4">
    <source>
        <dbReference type="ARBA" id="ARBA00022576"/>
    </source>
</evidence>
<dbReference type="Gene3D" id="3.90.1150.10">
    <property type="entry name" value="Aspartate Aminotransferase, domain 1"/>
    <property type="match status" value="1"/>
</dbReference>
<evidence type="ECO:0000256" key="5">
    <source>
        <dbReference type="ARBA" id="ARBA00022679"/>
    </source>
</evidence>
<dbReference type="SUPFAM" id="SSF53383">
    <property type="entry name" value="PLP-dependent transferases"/>
    <property type="match status" value="1"/>
</dbReference>
<dbReference type="Gene3D" id="3.40.640.10">
    <property type="entry name" value="Type I PLP-dependent aspartate aminotransferase-like (Major domain)"/>
    <property type="match status" value="1"/>
</dbReference>
<dbReference type="AlphaFoldDB" id="A0A6C0B448"/>
<dbReference type="EMBL" id="MN739058">
    <property type="protein sequence ID" value="QHS86574.1"/>
    <property type="molecule type" value="Genomic_DNA"/>
</dbReference>
<dbReference type="GO" id="GO:0042802">
    <property type="term" value="F:identical protein binding"/>
    <property type="evidence" value="ECO:0007669"/>
    <property type="project" value="TreeGrafter"/>
</dbReference>
<dbReference type="InterPro" id="IPR015422">
    <property type="entry name" value="PyrdxlP-dep_Trfase_small"/>
</dbReference>
<dbReference type="GO" id="GO:0010121">
    <property type="term" value="P:L-arginine catabolic process to proline via ornithine"/>
    <property type="evidence" value="ECO:0007669"/>
    <property type="project" value="TreeGrafter"/>
</dbReference>
<dbReference type="InterPro" id="IPR050103">
    <property type="entry name" value="Class-III_PLP-dep_AT"/>
</dbReference>
<evidence type="ECO:0000256" key="2">
    <source>
        <dbReference type="ARBA" id="ARBA00004998"/>
    </source>
</evidence>
<dbReference type="InterPro" id="IPR015424">
    <property type="entry name" value="PyrdxlP-dep_Trfase"/>
</dbReference>
<dbReference type="GO" id="GO:0030170">
    <property type="term" value="F:pyridoxal phosphate binding"/>
    <property type="evidence" value="ECO:0007669"/>
    <property type="project" value="InterPro"/>
</dbReference>
<dbReference type="CDD" id="cd00610">
    <property type="entry name" value="OAT_like"/>
    <property type="match status" value="1"/>
</dbReference>
<evidence type="ECO:0000313" key="8">
    <source>
        <dbReference type="EMBL" id="QHS86574.1"/>
    </source>
</evidence>
<dbReference type="PIRSF" id="PIRSF000521">
    <property type="entry name" value="Transaminase_4ab_Lys_Orn"/>
    <property type="match status" value="1"/>
</dbReference>
<organism evidence="8">
    <name type="scientific">viral metagenome</name>
    <dbReference type="NCBI Taxonomy" id="1070528"/>
    <lineage>
        <taxon>unclassified sequences</taxon>
        <taxon>metagenomes</taxon>
        <taxon>organismal metagenomes</taxon>
    </lineage>
</organism>
<dbReference type="GO" id="GO:0055129">
    <property type="term" value="P:L-proline biosynthetic process"/>
    <property type="evidence" value="ECO:0007669"/>
    <property type="project" value="UniProtKB-UniPathway"/>
</dbReference>
<name>A0A6C0B448_9ZZZZ</name>
<comment type="pathway">
    <text evidence="2">Amino-acid biosynthesis; L-proline biosynthesis; L-glutamate 5-semialdehyde from L-ornithine: step 1/1.</text>
</comment>
<dbReference type="Pfam" id="PF00202">
    <property type="entry name" value="Aminotran_3"/>
    <property type="match status" value="1"/>
</dbReference>
<dbReference type="InterPro" id="IPR010164">
    <property type="entry name" value="Orn_aminotrans"/>
</dbReference>
<dbReference type="UniPathway" id="UPA00098">
    <property type="reaction ID" value="UER00358"/>
</dbReference>
<dbReference type="PROSITE" id="PS00600">
    <property type="entry name" value="AA_TRANSFER_CLASS_3"/>
    <property type="match status" value="1"/>
</dbReference>
<dbReference type="FunFam" id="3.40.640.10:FF:000011">
    <property type="entry name" value="Ornithine aminotransferase"/>
    <property type="match status" value="1"/>
</dbReference>
<evidence type="ECO:0000256" key="3">
    <source>
        <dbReference type="ARBA" id="ARBA00012924"/>
    </source>
</evidence>
<dbReference type="GO" id="GO:0004587">
    <property type="term" value="F:ornithine aminotransferase activity"/>
    <property type="evidence" value="ECO:0007669"/>
    <property type="project" value="UniProtKB-EC"/>
</dbReference>
<sequence>MKRFIQKELQYATNNYNTLPVCIKSGSGVYLTDVNNKTYLDFISAYSAVNQGHCHPRLVSAMNKQSRKLTLTSRAIPNNVLGDFAESLSKTFKYDKVLPMNTGVEGGESAIKLARMWGYIKKGVDPNQAINLFCNNNFWGRTLAASSTSDDPLCYNNIGPYMNGFENIPFNDVESLRQKLEQNPNIVSIMLEPIQGEAGIIVPTPGYLSKVRKLCNQHNVLMIADEVQTGLGRTGKMLACNYEKIKPDILILGKALSGGMMPISAVLANNNIMEVMTPGTHGSTFGGNPLAAVIGMEALQIIKDENLIENSYEMGKLLRDTVNNFDVDVIFDCRGKGLLNAIEFENKAIASAVSSELHKNGLLAKTTHDTVLRLSPPLTITKKEMEHALDILYNCIKIIEDDVLI</sequence>
<keyword evidence="5" id="KW-0808">Transferase</keyword>
<dbReference type="GO" id="GO:0005737">
    <property type="term" value="C:cytoplasm"/>
    <property type="evidence" value="ECO:0007669"/>
    <property type="project" value="TreeGrafter"/>
</dbReference>
<dbReference type="PANTHER" id="PTHR11986:SF18">
    <property type="entry name" value="ORNITHINE AMINOTRANSFERASE, MITOCHONDRIAL"/>
    <property type="match status" value="1"/>
</dbReference>
<evidence type="ECO:0000256" key="6">
    <source>
        <dbReference type="ARBA" id="ARBA00022898"/>
    </source>
</evidence>
<dbReference type="InterPro" id="IPR015421">
    <property type="entry name" value="PyrdxlP-dep_Trfase_major"/>
</dbReference>
<evidence type="ECO:0000256" key="1">
    <source>
        <dbReference type="ARBA" id="ARBA00001933"/>
    </source>
</evidence>
<dbReference type="InterPro" id="IPR005814">
    <property type="entry name" value="Aminotrans_3"/>
</dbReference>
<keyword evidence="4" id="KW-0032">Aminotransferase</keyword>